<dbReference type="InterPro" id="IPR013087">
    <property type="entry name" value="Znf_C2H2_type"/>
</dbReference>
<keyword evidence="3" id="KW-0677">Repeat</keyword>
<dbReference type="PANTHER" id="PTHR16515:SF66">
    <property type="entry name" value="C2H2-TYPE DOMAIN-CONTAINING PROTEIN"/>
    <property type="match status" value="1"/>
</dbReference>
<dbReference type="GO" id="GO:0008270">
    <property type="term" value="F:zinc ion binding"/>
    <property type="evidence" value="ECO:0007669"/>
    <property type="project" value="UniProtKB-KW"/>
</dbReference>
<dbReference type="PROSITE" id="PS00028">
    <property type="entry name" value="ZINC_FINGER_C2H2_1"/>
    <property type="match status" value="1"/>
</dbReference>
<protein>
    <recommendedName>
        <fullName evidence="8">C2H2-type domain-containing protein</fullName>
    </recommendedName>
</protein>
<dbReference type="Pfam" id="PF00096">
    <property type="entry name" value="zf-C2H2"/>
    <property type="match status" value="2"/>
</dbReference>
<dbReference type="PROSITE" id="PS50157">
    <property type="entry name" value="ZINC_FINGER_C2H2_2"/>
    <property type="match status" value="2"/>
</dbReference>
<dbReference type="SMART" id="SM00355">
    <property type="entry name" value="ZnF_C2H2"/>
    <property type="match status" value="2"/>
</dbReference>
<sequence length="621" mass="72720">MLLLFLRAVSKNETTDELNDFNKVSSSFRSIWNNLIEVINNFECLKLVNEYSAAKDPSELPIDSDEYEFLLEYVFDIANVEVQIVFPLIDVQTTKFNKIFNFLEKHSLGLKISNDRLSVIKDSETLKSKLVVLDLHNYENFEVTKTLKFPTLNVIGDEIDNFTITKLISKNSYLKTINFKGRSKDLIPLENKDHLDLHYEIFVYDSFDRISLCNLGSLDQINELFLNFELETDITLNWLKHCSSLETLYFAFNCETNRVETIDTIGVFEKLKHLVLRRCEIRFLSSLHMFIMPELRTITLIECAFDFSFLEKLNYYQLTEIKLINCEIIYDKMIRLPRSLSDFTIVNEEIEEVKDLVFLTLQSRSSRINPFCRISLNVNDFVVTLNPQDCHDIFMCRKGFGSTDFSQLNFIEGSKIIVSIFPHFEWFDLSSVHLLAKSKTVSKVILELYSLNNHYQNFNEVDSLPNVEKQMYDVYELFEYLQLLLKKEELDEKDKMFLVDWPYVSRQPITRADSQGLKRGNRIRHEKLLKDEGTNSKRKRGKRSFQDTLESKAIEDTPVLKNELSYFCDICKKSFARIAALNRHSLVHEDMRPFVCGECGSSFKRADHLRVHKRGCSSLRN</sequence>
<comment type="caution">
    <text evidence="9">The sequence shown here is derived from an EMBL/GenBank/DDBJ whole genome shotgun (WGS) entry which is preliminary data.</text>
</comment>
<evidence type="ECO:0000313" key="9">
    <source>
        <dbReference type="EMBL" id="TID24719.1"/>
    </source>
</evidence>
<evidence type="ECO:0000256" key="1">
    <source>
        <dbReference type="ARBA" id="ARBA00004123"/>
    </source>
</evidence>
<dbReference type="SUPFAM" id="SSF52047">
    <property type="entry name" value="RNI-like"/>
    <property type="match status" value="1"/>
</dbReference>
<evidence type="ECO:0000313" key="10">
    <source>
        <dbReference type="Proteomes" id="UP000307173"/>
    </source>
</evidence>
<evidence type="ECO:0000256" key="5">
    <source>
        <dbReference type="ARBA" id="ARBA00022833"/>
    </source>
</evidence>
<dbReference type="STRING" id="52247.A0A4V4NFJ9"/>
<keyword evidence="5" id="KW-0862">Zinc</keyword>
<feature type="domain" description="C2H2-type" evidence="8">
    <location>
        <begin position="594"/>
        <end position="621"/>
    </location>
</feature>
<evidence type="ECO:0000256" key="3">
    <source>
        <dbReference type="ARBA" id="ARBA00022737"/>
    </source>
</evidence>
<comment type="subcellular location">
    <subcellularLocation>
        <location evidence="1">Nucleus</location>
    </subcellularLocation>
</comment>
<evidence type="ECO:0000256" key="4">
    <source>
        <dbReference type="ARBA" id="ARBA00022771"/>
    </source>
</evidence>
<dbReference type="OrthoDB" id="654211at2759"/>
<dbReference type="FunFam" id="3.30.160.60:FF:000145">
    <property type="entry name" value="Zinc finger protein 574"/>
    <property type="match status" value="1"/>
</dbReference>
<dbReference type="PANTHER" id="PTHR16515">
    <property type="entry name" value="PR DOMAIN ZINC FINGER PROTEIN"/>
    <property type="match status" value="1"/>
</dbReference>
<dbReference type="Proteomes" id="UP000307173">
    <property type="component" value="Unassembled WGS sequence"/>
</dbReference>
<proteinExistence type="predicted"/>
<evidence type="ECO:0000259" key="8">
    <source>
        <dbReference type="PROSITE" id="PS50157"/>
    </source>
</evidence>
<dbReference type="GO" id="GO:0010468">
    <property type="term" value="P:regulation of gene expression"/>
    <property type="evidence" value="ECO:0007669"/>
    <property type="project" value="TreeGrafter"/>
</dbReference>
<dbReference type="InterPro" id="IPR036236">
    <property type="entry name" value="Znf_C2H2_sf"/>
</dbReference>
<dbReference type="Gene3D" id="3.80.10.10">
    <property type="entry name" value="Ribonuclease Inhibitor"/>
    <property type="match status" value="1"/>
</dbReference>
<keyword evidence="6" id="KW-0539">Nucleus</keyword>
<gene>
    <name evidence="9" type="ORF">CANINC_003011</name>
</gene>
<dbReference type="Gene3D" id="3.30.160.60">
    <property type="entry name" value="Classic Zinc Finger"/>
    <property type="match status" value="2"/>
</dbReference>
<dbReference type="EMBL" id="SELW01000489">
    <property type="protein sequence ID" value="TID24719.1"/>
    <property type="molecule type" value="Genomic_DNA"/>
</dbReference>
<evidence type="ECO:0000256" key="7">
    <source>
        <dbReference type="PROSITE-ProRule" id="PRU00042"/>
    </source>
</evidence>
<accession>A0A4V4NFJ9</accession>
<dbReference type="SUPFAM" id="SSF57667">
    <property type="entry name" value="beta-beta-alpha zinc fingers"/>
    <property type="match status" value="1"/>
</dbReference>
<keyword evidence="4 7" id="KW-0863">Zinc-finger</keyword>
<dbReference type="AlphaFoldDB" id="A0A4V4NFJ9"/>
<name>A0A4V4NFJ9_9ASCO</name>
<evidence type="ECO:0000256" key="6">
    <source>
        <dbReference type="ARBA" id="ARBA00023242"/>
    </source>
</evidence>
<keyword evidence="10" id="KW-1185">Reference proteome</keyword>
<evidence type="ECO:0000256" key="2">
    <source>
        <dbReference type="ARBA" id="ARBA00022723"/>
    </source>
</evidence>
<dbReference type="GO" id="GO:0005634">
    <property type="term" value="C:nucleus"/>
    <property type="evidence" value="ECO:0007669"/>
    <property type="project" value="UniProtKB-SubCell"/>
</dbReference>
<organism evidence="9 10">
    <name type="scientific">Pichia inconspicua</name>
    <dbReference type="NCBI Taxonomy" id="52247"/>
    <lineage>
        <taxon>Eukaryota</taxon>
        <taxon>Fungi</taxon>
        <taxon>Dikarya</taxon>
        <taxon>Ascomycota</taxon>
        <taxon>Saccharomycotina</taxon>
        <taxon>Pichiomycetes</taxon>
        <taxon>Pichiales</taxon>
        <taxon>Pichiaceae</taxon>
        <taxon>Pichia</taxon>
    </lineage>
</organism>
<reference evidence="9 10" key="1">
    <citation type="journal article" date="2019" name="Front. Genet.">
        <title>Whole-Genome Sequencing of the Opportunistic Yeast Pathogen Candida inconspicua Uncovers Its Hybrid Origin.</title>
        <authorList>
            <person name="Mixao V."/>
            <person name="Hansen A.P."/>
            <person name="Saus E."/>
            <person name="Boekhout T."/>
            <person name="Lass-Florl C."/>
            <person name="Gabaldon T."/>
        </authorList>
    </citation>
    <scope>NUCLEOTIDE SEQUENCE [LARGE SCALE GENOMIC DNA]</scope>
    <source>
        <strain evidence="9 10">CBS 180</strain>
    </source>
</reference>
<keyword evidence="2" id="KW-0479">Metal-binding</keyword>
<dbReference type="InterPro" id="IPR050331">
    <property type="entry name" value="Zinc_finger"/>
</dbReference>
<feature type="domain" description="C2H2-type" evidence="8">
    <location>
        <begin position="566"/>
        <end position="593"/>
    </location>
</feature>
<dbReference type="InterPro" id="IPR032675">
    <property type="entry name" value="LRR_dom_sf"/>
</dbReference>